<name>A0A022PUK8_ERYGU</name>
<accession>A0A022PUK8</accession>
<keyword evidence="2" id="KW-1185">Reference proteome</keyword>
<organism evidence="1 2">
    <name type="scientific">Erythranthe guttata</name>
    <name type="common">Yellow monkey flower</name>
    <name type="synonym">Mimulus guttatus</name>
    <dbReference type="NCBI Taxonomy" id="4155"/>
    <lineage>
        <taxon>Eukaryota</taxon>
        <taxon>Viridiplantae</taxon>
        <taxon>Streptophyta</taxon>
        <taxon>Embryophyta</taxon>
        <taxon>Tracheophyta</taxon>
        <taxon>Spermatophyta</taxon>
        <taxon>Magnoliopsida</taxon>
        <taxon>eudicotyledons</taxon>
        <taxon>Gunneridae</taxon>
        <taxon>Pentapetalae</taxon>
        <taxon>asterids</taxon>
        <taxon>lamiids</taxon>
        <taxon>Lamiales</taxon>
        <taxon>Phrymaceae</taxon>
        <taxon>Erythranthe</taxon>
    </lineage>
</organism>
<protein>
    <submittedName>
        <fullName evidence="1">Uncharacterized protein</fullName>
    </submittedName>
</protein>
<evidence type="ECO:0000313" key="2">
    <source>
        <dbReference type="Proteomes" id="UP000030748"/>
    </source>
</evidence>
<dbReference type="AlphaFoldDB" id="A0A022PUK8"/>
<gene>
    <name evidence="1" type="ORF">MIMGU_mgv1a017244mg</name>
</gene>
<dbReference type="Proteomes" id="UP000030748">
    <property type="component" value="Unassembled WGS sequence"/>
</dbReference>
<sequence>MIITQIDNTKNYHYRCNRQTQHAFQNYMYSNTSREKKKNYAKKNIQLIVSTNKNPKKKRLKNKKTIISDNLTCMPVAISIQMSTQHF</sequence>
<evidence type="ECO:0000313" key="1">
    <source>
        <dbReference type="EMBL" id="EYU18488.1"/>
    </source>
</evidence>
<reference evidence="1 2" key="1">
    <citation type="journal article" date="2013" name="Proc. Natl. Acad. Sci. U.S.A.">
        <title>Fine-scale variation in meiotic recombination in Mimulus inferred from population shotgun sequencing.</title>
        <authorList>
            <person name="Hellsten U."/>
            <person name="Wright K.M."/>
            <person name="Jenkins J."/>
            <person name="Shu S."/>
            <person name="Yuan Y."/>
            <person name="Wessler S.R."/>
            <person name="Schmutz J."/>
            <person name="Willis J.H."/>
            <person name="Rokhsar D.S."/>
        </authorList>
    </citation>
    <scope>NUCLEOTIDE SEQUENCE [LARGE SCALE GENOMIC DNA]</scope>
    <source>
        <strain evidence="2">cv. DUN x IM62</strain>
    </source>
</reference>
<dbReference type="EMBL" id="KI632331">
    <property type="protein sequence ID" value="EYU18488.1"/>
    <property type="molecule type" value="Genomic_DNA"/>
</dbReference>
<proteinExistence type="predicted"/>